<feature type="compositionally biased region" description="Polar residues" evidence="1">
    <location>
        <begin position="70"/>
        <end position="80"/>
    </location>
</feature>
<dbReference type="EMBL" id="BQXS01010005">
    <property type="protein sequence ID" value="GKT32542.1"/>
    <property type="molecule type" value="Genomic_DNA"/>
</dbReference>
<dbReference type="Proteomes" id="UP001057375">
    <property type="component" value="Unassembled WGS sequence"/>
</dbReference>
<feature type="compositionally biased region" description="Basic and acidic residues" evidence="1">
    <location>
        <begin position="104"/>
        <end position="116"/>
    </location>
</feature>
<proteinExistence type="predicted"/>
<evidence type="ECO:0000313" key="2">
    <source>
        <dbReference type="EMBL" id="GKT32542.1"/>
    </source>
</evidence>
<accession>A0ABQ5KJ41</accession>
<organism evidence="2 3">
    <name type="scientific">Aduncisulcus paluster</name>
    <dbReference type="NCBI Taxonomy" id="2918883"/>
    <lineage>
        <taxon>Eukaryota</taxon>
        <taxon>Metamonada</taxon>
        <taxon>Carpediemonas-like organisms</taxon>
        <taxon>Aduncisulcus</taxon>
    </lineage>
</organism>
<comment type="caution">
    <text evidence="2">The sequence shown here is derived from an EMBL/GenBank/DDBJ whole genome shotgun (WGS) entry which is preliminary data.</text>
</comment>
<feature type="region of interest" description="Disordered" evidence="1">
    <location>
        <begin position="55"/>
        <end position="85"/>
    </location>
</feature>
<keyword evidence="3" id="KW-1185">Reference proteome</keyword>
<evidence type="ECO:0000313" key="3">
    <source>
        <dbReference type="Proteomes" id="UP001057375"/>
    </source>
</evidence>
<sequence length="288" mass="33265">MSHPQLEDVHSSIDSFSRSRKQIEISYRDFQEKYANPEPSIDPYDIIRLSKSTKSYSTSLHRSPSPKPSSPEQISLSLQQPKRKPSIKLNSNIHSFYDRRRIYPHESTPPHHDTHFLQKSRVPSSSFRSPSVQASLQFDKPGYMCVSRPRSVKRKNDNEATQKTLALKRSLRKAEEKADKLRNFLEVQRRLRIIHGEYGEYGRDLSYSPTSIYDSERGTSSTLRSSKQVESYTEYAASSRALQDKAFELVMAGSEELSRLLREVDITDMGIEMDVHKKYLYSLQPSVK</sequence>
<name>A0ABQ5KJ41_9EUKA</name>
<reference evidence="2" key="1">
    <citation type="submission" date="2022-03" db="EMBL/GenBank/DDBJ databases">
        <title>Draft genome sequence of Aduncisulcus paluster, a free-living microaerophilic Fornicata.</title>
        <authorList>
            <person name="Yuyama I."/>
            <person name="Kume K."/>
            <person name="Tamura T."/>
            <person name="Inagaki Y."/>
            <person name="Hashimoto T."/>
        </authorList>
    </citation>
    <scope>NUCLEOTIDE SEQUENCE</scope>
    <source>
        <strain evidence="2">NY0171</strain>
    </source>
</reference>
<evidence type="ECO:0000256" key="1">
    <source>
        <dbReference type="SAM" id="MobiDB-lite"/>
    </source>
</evidence>
<gene>
    <name evidence="2" type="ORF">ADUPG1_006674</name>
</gene>
<feature type="region of interest" description="Disordered" evidence="1">
    <location>
        <begin position="104"/>
        <end position="128"/>
    </location>
</feature>
<protein>
    <submittedName>
        <fullName evidence="2">Uncharacterized protein</fullName>
    </submittedName>
</protein>